<dbReference type="SUPFAM" id="SSF53335">
    <property type="entry name" value="S-adenosyl-L-methionine-dependent methyltransferases"/>
    <property type="match status" value="1"/>
</dbReference>
<dbReference type="CDD" id="cd02440">
    <property type="entry name" value="AdoMet_MTases"/>
    <property type="match status" value="1"/>
</dbReference>
<accession>A0A2V2BR73</accession>
<comment type="caution">
    <text evidence="1">The sequence shown here is derived from an EMBL/GenBank/DDBJ whole genome shotgun (WGS) entry which is preliminary data.</text>
</comment>
<keyword evidence="1" id="KW-0808">Transferase</keyword>
<dbReference type="Proteomes" id="UP000246004">
    <property type="component" value="Unassembled WGS sequence"/>
</dbReference>
<evidence type="ECO:0000313" key="1">
    <source>
        <dbReference type="EMBL" id="PWL07948.1"/>
    </source>
</evidence>
<proteinExistence type="predicted"/>
<dbReference type="Gene3D" id="3.40.50.150">
    <property type="entry name" value="Vaccinia Virus protein VP39"/>
    <property type="match status" value="1"/>
</dbReference>
<dbReference type="EC" id="2.1.1.144" evidence="1"/>
<protein>
    <submittedName>
        <fullName evidence="1">Trans-aconitate 2-methyltransferase</fullName>
        <ecNumber evidence="1">2.1.1.144</ecNumber>
    </submittedName>
</protein>
<dbReference type="GO" id="GO:0030798">
    <property type="term" value="F:trans-aconitate 2-methyltransferase activity"/>
    <property type="evidence" value="ECO:0007669"/>
    <property type="project" value="UniProtKB-EC"/>
</dbReference>
<organism evidence="1 2">
    <name type="scientific">Methanosphaera cuniculi</name>
    <dbReference type="NCBI Taxonomy" id="1077256"/>
    <lineage>
        <taxon>Archaea</taxon>
        <taxon>Methanobacteriati</taxon>
        <taxon>Methanobacteriota</taxon>
        <taxon>Methanomada group</taxon>
        <taxon>Methanobacteria</taxon>
        <taxon>Methanobacteriales</taxon>
        <taxon>Methanobacteriaceae</taxon>
        <taxon>Methanosphaera</taxon>
    </lineage>
</organism>
<dbReference type="AlphaFoldDB" id="A0A2V2BR73"/>
<reference evidence="1 2" key="1">
    <citation type="submission" date="2016-04" db="EMBL/GenBank/DDBJ databases">
        <title>Genome sequence of Methanosphaera cuniculi DSM 4103.</title>
        <authorList>
            <person name="Poehlein A."/>
            <person name="Seedorf H."/>
            <person name="Daniel R."/>
        </authorList>
    </citation>
    <scope>NUCLEOTIDE SEQUENCE [LARGE SCALE GENOMIC DNA]</scope>
    <source>
        <strain evidence="1 2">DSM 4103</strain>
    </source>
</reference>
<keyword evidence="1" id="KW-0489">Methyltransferase</keyword>
<dbReference type="RefSeq" id="WP_245837647.1">
    <property type="nucleotide sequence ID" value="NZ_LMVN01000019.1"/>
</dbReference>
<evidence type="ECO:0000313" key="2">
    <source>
        <dbReference type="Proteomes" id="UP000246004"/>
    </source>
</evidence>
<gene>
    <name evidence="1" type="primary">tam_2</name>
    <name evidence="1" type="ORF">MSCUN_11910</name>
</gene>
<dbReference type="InterPro" id="IPR029063">
    <property type="entry name" value="SAM-dependent_MTases_sf"/>
</dbReference>
<sequence length="120" mass="13616">MIKISYERSDYQQDMIDNIKLLDNVVELGCHIGTSTKIISNLAQDGSVYAYDNSPESIQAMNKLNIEYKNIIFKKADVRDKQVIYDQASKDDKIDVLCVDLGGGYHPDTVFKVFSCGHQY</sequence>
<dbReference type="GO" id="GO:0032259">
    <property type="term" value="P:methylation"/>
    <property type="evidence" value="ECO:0007669"/>
    <property type="project" value="UniProtKB-KW"/>
</dbReference>
<name>A0A2V2BR73_9EURY</name>
<dbReference type="EMBL" id="LWMS01000042">
    <property type="protein sequence ID" value="PWL07948.1"/>
    <property type="molecule type" value="Genomic_DNA"/>
</dbReference>